<proteinExistence type="predicted"/>
<dbReference type="AlphaFoldDB" id="A0A645JAI8"/>
<accession>A0A645JAI8</accession>
<protein>
    <submittedName>
        <fullName evidence="1">Uncharacterized protein</fullName>
    </submittedName>
</protein>
<name>A0A645JAI8_9ZZZZ</name>
<dbReference type="EMBL" id="VSSQ01136233">
    <property type="protein sequence ID" value="MPN60668.1"/>
    <property type="molecule type" value="Genomic_DNA"/>
</dbReference>
<evidence type="ECO:0000313" key="1">
    <source>
        <dbReference type="EMBL" id="MPN60668.1"/>
    </source>
</evidence>
<organism evidence="1">
    <name type="scientific">bioreactor metagenome</name>
    <dbReference type="NCBI Taxonomy" id="1076179"/>
    <lineage>
        <taxon>unclassified sequences</taxon>
        <taxon>metagenomes</taxon>
        <taxon>ecological metagenomes</taxon>
    </lineage>
</organism>
<comment type="caution">
    <text evidence="1">The sequence shown here is derived from an EMBL/GenBank/DDBJ whole genome shotgun (WGS) entry which is preliminary data.</text>
</comment>
<reference evidence="1" key="1">
    <citation type="submission" date="2019-08" db="EMBL/GenBank/DDBJ databases">
        <authorList>
            <person name="Kucharzyk K."/>
            <person name="Murdoch R.W."/>
            <person name="Higgins S."/>
            <person name="Loffler F."/>
        </authorList>
    </citation>
    <scope>NUCLEOTIDE SEQUENCE</scope>
</reference>
<gene>
    <name evidence="1" type="ORF">SDC9_208399</name>
</gene>
<sequence>MHNFKDTYALFSSRNACLTVTDVNQLVEKVLELLNNDPLRQAMANETLAISKENRGAAHASALHLKGLLAQCQNKLIRRRNG</sequence>